<reference evidence="3 4" key="1">
    <citation type="submission" date="2023-09" db="EMBL/GenBank/DDBJ databases">
        <authorList>
            <person name="Rey-Velasco X."/>
        </authorList>
    </citation>
    <scope>NUCLEOTIDE SEQUENCE [LARGE SCALE GENOMIC DNA]</scope>
    <source>
        <strain evidence="3 4">W242</strain>
    </source>
</reference>
<dbReference type="InterPro" id="IPR021255">
    <property type="entry name" value="DUF2807"/>
</dbReference>
<proteinExistence type="predicted"/>
<dbReference type="Gene3D" id="2.160.20.120">
    <property type="match status" value="1"/>
</dbReference>
<protein>
    <submittedName>
        <fullName evidence="3">Head GIN domain-containing protein</fullName>
    </submittedName>
</protein>
<feature type="chain" id="PRO_5045725045" evidence="1">
    <location>
        <begin position="22"/>
        <end position="240"/>
    </location>
</feature>
<keyword evidence="4" id="KW-1185">Reference proteome</keyword>
<feature type="signal peptide" evidence="1">
    <location>
        <begin position="1"/>
        <end position="21"/>
    </location>
</feature>
<keyword evidence="1" id="KW-0732">Signal</keyword>
<dbReference type="EMBL" id="JAVRHZ010000007">
    <property type="protein sequence ID" value="MDT0556572.1"/>
    <property type="molecule type" value="Genomic_DNA"/>
</dbReference>
<accession>A0ABU2YEY4</accession>
<evidence type="ECO:0000259" key="2">
    <source>
        <dbReference type="Pfam" id="PF10988"/>
    </source>
</evidence>
<organism evidence="3 4">
    <name type="scientific">Patiriisocius hiemis</name>
    <dbReference type="NCBI Taxonomy" id="3075604"/>
    <lineage>
        <taxon>Bacteria</taxon>
        <taxon>Pseudomonadati</taxon>
        <taxon>Bacteroidota</taxon>
        <taxon>Flavobacteriia</taxon>
        <taxon>Flavobacteriales</taxon>
        <taxon>Flavobacteriaceae</taxon>
        <taxon>Patiriisocius</taxon>
    </lineage>
</organism>
<gene>
    <name evidence="3" type="ORF">RM538_11180</name>
</gene>
<name>A0ABU2YEY4_9FLAO</name>
<comment type="caution">
    <text evidence="3">The sequence shown here is derived from an EMBL/GenBank/DDBJ whole genome shotgun (WGS) entry which is preliminary data.</text>
</comment>
<dbReference type="PROSITE" id="PS51257">
    <property type="entry name" value="PROKAR_LIPOPROTEIN"/>
    <property type="match status" value="1"/>
</dbReference>
<sequence>MKTIKFLALSVVVLLFTSCNFDINLGQTNGNGNVVTQDRIEGESFDEVRGSAGLDVFLTEGAETKVTVEADENLQEIIETRIDGGKLIITTNANIGRSVAKKVYVTYTGLKSIEASSGADVIGNSVIKSESLNLDASSGADLEVEIFSKEVFAETSSGADIKVTGKASSLRADASSGSDLNAKNLIVATCNAEASSGADITVNVKDKLTASASSGGDINYYGNPSAVNNKSSRSGGLNKM</sequence>
<dbReference type="Pfam" id="PF10988">
    <property type="entry name" value="DUF2807"/>
    <property type="match status" value="1"/>
</dbReference>
<feature type="domain" description="Putative auto-transporter adhesin head GIN" evidence="2">
    <location>
        <begin position="45"/>
        <end position="224"/>
    </location>
</feature>
<evidence type="ECO:0000313" key="3">
    <source>
        <dbReference type="EMBL" id="MDT0556572.1"/>
    </source>
</evidence>
<dbReference type="Proteomes" id="UP001254488">
    <property type="component" value="Unassembled WGS sequence"/>
</dbReference>
<dbReference type="RefSeq" id="WP_311333523.1">
    <property type="nucleotide sequence ID" value="NZ_JAVRHZ010000007.1"/>
</dbReference>
<evidence type="ECO:0000313" key="4">
    <source>
        <dbReference type="Proteomes" id="UP001254488"/>
    </source>
</evidence>
<evidence type="ECO:0000256" key="1">
    <source>
        <dbReference type="SAM" id="SignalP"/>
    </source>
</evidence>